<keyword evidence="2 5" id="KW-0547">Nucleotide-binding</keyword>
<dbReference type="Pfam" id="PF01926">
    <property type="entry name" value="MMR_HSR1"/>
    <property type="match status" value="1"/>
</dbReference>
<evidence type="ECO:0000313" key="8">
    <source>
        <dbReference type="EMBL" id="EKE28836.1"/>
    </source>
</evidence>
<dbReference type="SUPFAM" id="SSF52540">
    <property type="entry name" value="P-loop containing nucleoside triphosphate hydrolases"/>
    <property type="match status" value="1"/>
</dbReference>
<evidence type="ECO:0000256" key="1">
    <source>
        <dbReference type="ARBA" id="ARBA00022723"/>
    </source>
</evidence>
<dbReference type="Gene3D" id="3.40.50.300">
    <property type="entry name" value="P-loop containing nucleotide triphosphate hydrolases"/>
    <property type="match status" value="1"/>
</dbReference>
<keyword evidence="1 6" id="KW-0479">Metal-binding</keyword>
<dbReference type="PIRSF" id="PIRSF006809">
    <property type="entry name" value="GTP-binding_hflX_prd"/>
    <property type="match status" value="1"/>
</dbReference>
<dbReference type="Pfam" id="PF13167">
    <property type="entry name" value="GTP-bdg_N"/>
    <property type="match status" value="1"/>
</dbReference>
<feature type="binding site" evidence="5">
    <location>
        <begin position="322"/>
        <end position="325"/>
    </location>
    <ligand>
        <name>GTP</name>
        <dbReference type="ChEBI" id="CHEBI:37565"/>
    </ligand>
</feature>
<gene>
    <name evidence="8" type="ORF">ACD_3C00006G0018</name>
</gene>
<sequence>MKVILVDIVPHWTKDEEHEDRMIELENLVATYGSLVVMKKVQKRNTPDYHTFVGSGKLEEVMHLWDEIGADLVIIGNILKPAQIFHINELFEKAKSKLKAWDRVDLILKIFELHATSPEARLQIELAAIKHMWPRIFWMWLELSRQWWGWSWAMRWLWETNTEIMKRHLRENEKKILEKLQVYAKTRAQHRQSRKRKELKTIWIVGYTNAGKSSLMNALTHKWVLAENKLFATLWTSVGKMYIETEDYKGREVLLNDTIGFIRELPPSLIKAFSSTLEDSIESDVLLHIIDASDKKVGEKIQIVEDTLAKIWASQPRIYVFNKIDLIDDKTIKSLKKEFKNLNPIFISAFDKIWFDELKSTILNYI</sequence>
<organism evidence="8">
    <name type="scientific">uncultured bacterium</name>
    <name type="common">gcode 4</name>
    <dbReference type="NCBI Taxonomy" id="1234023"/>
    <lineage>
        <taxon>Bacteria</taxon>
        <taxon>environmental samples</taxon>
    </lineage>
</organism>
<dbReference type="GO" id="GO:0005525">
    <property type="term" value="F:GTP binding"/>
    <property type="evidence" value="ECO:0007669"/>
    <property type="project" value="UniProtKB-KW"/>
</dbReference>
<dbReference type="PROSITE" id="PS51705">
    <property type="entry name" value="G_HFLX"/>
    <property type="match status" value="1"/>
</dbReference>
<dbReference type="AlphaFoldDB" id="K2FCM4"/>
<evidence type="ECO:0000259" key="7">
    <source>
        <dbReference type="PROSITE" id="PS51705"/>
    </source>
</evidence>
<dbReference type="Pfam" id="PF16360">
    <property type="entry name" value="GTP-bdg_M"/>
    <property type="match status" value="1"/>
</dbReference>
<dbReference type="GO" id="GO:0005737">
    <property type="term" value="C:cytoplasm"/>
    <property type="evidence" value="ECO:0007669"/>
    <property type="project" value="TreeGrafter"/>
</dbReference>
<dbReference type="GO" id="GO:0043022">
    <property type="term" value="F:ribosome binding"/>
    <property type="evidence" value="ECO:0007669"/>
    <property type="project" value="TreeGrafter"/>
</dbReference>
<feature type="binding site" evidence="6">
    <location>
        <position position="213"/>
    </location>
    <ligand>
        <name>Mg(2+)</name>
        <dbReference type="ChEBI" id="CHEBI:18420"/>
    </ligand>
</feature>
<proteinExistence type="predicted"/>
<evidence type="ECO:0000256" key="4">
    <source>
        <dbReference type="ARBA" id="ARBA00023134"/>
    </source>
</evidence>
<dbReference type="InterPro" id="IPR042108">
    <property type="entry name" value="GTPase_HflX_N_sf"/>
</dbReference>
<feature type="binding site" evidence="5">
    <location>
        <begin position="206"/>
        <end position="213"/>
    </location>
    <ligand>
        <name>GTP</name>
        <dbReference type="ChEBI" id="CHEBI:37565"/>
    </ligand>
</feature>
<evidence type="ECO:0000256" key="5">
    <source>
        <dbReference type="PIRSR" id="PIRSR006809-1"/>
    </source>
</evidence>
<dbReference type="EMBL" id="AMFJ01000280">
    <property type="protein sequence ID" value="EKE28836.1"/>
    <property type="molecule type" value="Genomic_DNA"/>
</dbReference>
<feature type="binding site" evidence="6">
    <location>
        <position position="233"/>
    </location>
    <ligand>
        <name>Mg(2+)</name>
        <dbReference type="ChEBI" id="CHEBI:18420"/>
    </ligand>
</feature>
<dbReference type="GO" id="GO:0046872">
    <property type="term" value="F:metal ion binding"/>
    <property type="evidence" value="ECO:0007669"/>
    <property type="project" value="UniProtKB-KW"/>
</dbReference>
<comment type="cofactor">
    <cofactor evidence="6">
        <name>Mg(2+)</name>
        <dbReference type="ChEBI" id="CHEBI:18420"/>
    </cofactor>
</comment>
<keyword evidence="4 5" id="KW-0342">GTP-binding</keyword>
<keyword evidence="3 6" id="KW-0460">Magnesium</keyword>
<evidence type="ECO:0000256" key="6">
    <source>
        <dbReference type="PIRSR" id="PIRSR006809-2"/>
    </source>
</evidence>
<dbReference type="PANTHER" id="PTHR10229">
    <property type="entry name" value="GTP-BINDING PROTEIN HFLX"/>
    <property type="match status" value="1"/>
</dbReference>
<dbReference type="PANTHER" id="PTHR10229:SF0">
    <property type="entry name" value="GTP-BINDING PROTEIN 6-RELATED"/>
    <property type="match status" value="1"/>
</dbReference>
<evidence type="ECO:0000256" key="2">
    <source>
        <dbReference type="ARBA" id="ARBA00022741"/>
    </source>
</evidence>
<dbReference type="InterPro" id="IPR030394">
    <property type="entry name" value="G_HFLX_dom"/>
</dbReference>
<reference evidence="8" key="1">
    <citation type="journal article" date="2012" name="Science">
        <title>Fermentation, hydrogen, and sulfur metabolism in multiple uncultivated bacterial phyla.</title>
        <authorList>
            <person name="Wrighton K.C."/>
            <person name="Thomas B.C."/>
            <person name="Sharon I."/>
            <person name="Miller C.S."/>
            <person name="Castelle C.J."/>
            <person name="VerBerkmoes N.C."/>
            <person name="Wilkins M.J."/>
            <person name="Hettich R.L."/>
            <person name="Lipton M.S."/>
            <person name="Williams K.H."/>
            <person name="Long P.E."/>
            <person name="Banfield J.F."/>
        </authorList>
    </citation>
    <scope>NUCLEOTIDE SEQUENCE [LARGE SCALE GENOMIC DNA]</scope>
</reference>
<dbReference type="InterPro" id="IPR025121">
    <property type="entry name" value="GTPase_HflX_N"/>
</dbReference>
<dbReference type="Gene3D" id="3.40.50.11060">
    <property type="entry name" value="GTPase HflX, N-terminal domain"/>
    <property type="match status" value="1"/>
</dbReference>
<comment type="caution">
    <text evidence="8">The sequence shown here is derived from an EMBL/GenBank/DDBJ whole genome shotgun (WGS) entry which is preliminary data.</text>
</comment>
<dbReference type="InterPro" id="IPR027417">
    <property type="entry name" value="P-loop_NTPase"/>
</dbReference>
<feature type="binding site" evidence="5">
    <location>
        <begin position="257"/>
        <end position="260"/>
    </location>
    <ligand>
        <name>GTP</name>
        <dbReference type="ChEBI" id="CHEBI:37565"/>
    </ligand>
</feature>
<accession>K2FCM4</accession>
<feature type="domain" description="Hflx-type G" evidence="7">
    <location>
        <begin position="200"/>
        <end position="366"/>
    </location>
</feature>
<dbReference type="Gene3D" id="6.10.250.2860">
    <property type="match status" value="1"/>
</dbReference>
<dbReference type="InterPro" id="IPR006073">
    <property type="entry name" value="GTP-bd"/>
</dbReference>
<name>K2FCM4_9BACT</name>
<evidence type="ECO:0000256" key="3">
    <source>
        <dbReference type="ARBA" id="ARBA00022842"/>
    </source>
</evidence>
<dbReference type="NCBIfam" id="TIGR03156">
    <property type="entry name" value="GTP_HflX"/>
    <property type="match status" value="1"/>
</dbReference>
<dbReference type="PRINTS" id="PR00326">
    <property type="entry name" value="GTP1OBG"/>
</dbReference>
<dbReference type="InterPro" id="IPR032305">
    <property type="entry name" value="GTP-bd_M"/>
</dbReference>
<protein>
    <submittedName>
        <fullName evidence="8">GTP-binding proten HflX</fullName>
    </submittedName>
</protein>
<dbReference type="InterPro" id="IPR016496">
    <property type="entry name" value="GTPase_HflX"/>
</dbReference>
<dbReference type="CDD" id="cd01878">
    <property type="entry name" value="HflX"/>
    <property type="match status" value="1"/>
</dbReference>